<protein>
    <recommendedName>
        <fullName evidence="4">Transcription factor domain-containing protein</fullName>
    </recommendedName>
</protein>
<dbReference type="GO" id="GO:0003700">
    <property type="term" value="F:DNA-binding transcription factor activity"/>
    <property type="evidence" value="ECO:0007669"/>
    <property type="project" value="TreeGrafter"/>
</dbReference>
<evidence type="ECO:0000256" key="2">
    <source>
        <dbReference type="ARBA" id="ARBA00023242"/>
    </source>
</evidence>
<gene>
    <name evidence="3" type="ORF">BN869_000010313_1</name>
</gene>
<accession>A0A0B7KH83</accession>
<feature type="non-terminal residue" evidence="3">
    <location>
        <position position="1"/>
    </location>
</feature>
<dbReference type="AlphaFoldDB" id="A0A0B7KH83"/>
<evidence type="ECO:0000313" key="3">
    <source>
        <dbReference type="EMBL" id="CEO54255.1"/>
    </source>
</evidence>
<dbReference type="GO" id="GO:0045944">
    <property type="term" value="P:positive regulation of transcription by RNA polymerase II"/>
    <property type="evidence" value="ECO:0007669"/>
    <property type="project" value="TreeGrafter"/>
</dbReference>
<dbReference type="PANTHER" id="PTHR37534">
    <property type="entry name" value="TRANSCRIPTIONAL ACTIVATOR PROTEIN UGA3"/>
    <property type="match status" value="1"/>
</dbReference>
<organism evidence="3">
    <name type="scientific">Bionectria ochroleuca</name>
    <name type="common">Gliocladium roseum</name>
    <dbReference type="NCBI Taxonomy" id="29856"/>
    <lineage>
        <taxon>Eukaryota</taxon>
        <taxon>Fungi</taxon>
        <taxon>Dikarya</taxon>
        <taxon>Ascomycota</taxon>
        <taxon>Pezizomycotina</taxon>
        <taxon>Sordariomycetes</taxon>
        <taxon>Hypocreomycetidae</taxon>
        <taxon>Hypocreales</taxon>
        <taxon>Bionectriaceae</taxon>
        <taxon>Clonostachys</taxon>
    </lineage>
</organism>
<comment type="subcellular location">
    <subcellularLocation>
        <location evidence="1">Nucleus</location>
    </subcellularLocation>
</comment>
<proteinExistence type="predicted"/>
<keyword evidence="2" id="KW-0539">Nucleus</keyword>
<dbReference type="PANTHER" id="PTHR37534:SF7">
    <property type="entry name" value="TRANSCRIPTIONAL ACTIVATOR PROTEIN UGA3"/>
    <property type="match status" value="1"/>
</dbReference>
<dbReference type="GO" id="GO:0005634">
    <property type="term" value="C:nucleus"/>
    <property type="evidence" value="ECO:0007669"/>
    <property type="project" value="UniProtKB-SubCell"/>
</dbReference>
<dbReference type="InterPro" id="IPR021858">
    <property type="entry name" value="Fun_TF"/>
</dbReference>
<sequence>VKHNETCQPRTFKNSTQSAFVQCQSKTGPAGVLLGKQSVASPNPLEPVTTPCYEPASDATISRTEDSTQFLGLISDEQCVEPTAISSFAPTVDLNPCEHGDVSTDPPSGPGMDLEAVQPFLGSNTSFFLQPQGHNASAFSSNKILRARVGQLNPTFAPSSYNLVPWPDDMLASSERRFLWKYFISIIESEYLCADWEDVGHFYNFQHPYTTTLPGMALSNAALRGAILCFSASQYELKHKQKAFDRTKTLACSQAVQSMRHQIVTGADDEQSLLSMIFAASILHYFGPERHNYLRIASNLVPRFLSKWKPHSNTPTTYPEVSLTEFRWGLITSLCSLQQPGPPLDDLTYRMIEMSEREINQKFSQAFESWVSHPIFMFSPRLINPLLRVGRLLEKQLLRLHNPNPQGQDPSWEIEVAEVEEMLLHARECDVNVLQSPPGCGDPANVLALNEAMYAACAILLYARIHGVPFTAPFVRRQTQLVVDEISKIDVKSRVSYAIVFPLFVAGCEAVEPQARMAIRERLQNPQGVSYDRGDMVGALDHIWEIRDLRPGLLWPQWVDEQPRSLALAASSLSKLRGDVLVARHIQCRICRKEVHGDDIEL</sequence>
<dbReference type="GO" id="GO:0000976">
    <property type="term" value="F:transcription cis-regulatory region binding"/>
    <property type="evidence" value="ECO:0007669"/>
    <property type="project" value="TreeGrafter"/>
</dbReference>
<dbReference type="EMBL" id="CDPU01000041">
    <property type="protein sequence ID" value="CEO54255.1"/>
    <property type="molecule type" value="Genomic_DNA"/>
</dbReference>
<name>A0A0B7KH83_BIOOC</name>
<reference evidence="3" key="1">
    <citation type="submission" date="2015-01" db="EMBL/GenBank/DDBJ databases">
        <authorList>
            <person name="Durling Mikael"/>
        </authorList>
    </citation>
    <scope>NUCLEOTIDE SEQUENCE</scope>
</reference>
<evidence type="ECO:0008006" key="4">
    <source>
        <dbReference type="Google" id="ProtNLM"/>
    </source>
</evidence>
<evidence type="ECO:0000256" key="1">
    <source>
        <dbReference type="ARBA" id="ARBA00004123"/>
    </source>
</evidence>
<dbReference type="Pfam" id="PF11951">
    <property type="entry name" value="Fungal_trans_2"/>
    <property type="match status" value="1"/>
</dbReference>